<dbReference type="InterPro" id="IPR027417">
    <property type="entry name" value="P-loop_NTPase"/>
</dbReference>
<sequence>MTNYLDLATQEELEIMLQEYPGTILFISHDRAFIRSVADHILQVDESEPRVFHGNYEQYTKRTTGDSVNVTEQELLRLQTKLTEIIGRVSIQNHHDDITSLNQEYETLLAQIRKCKEAL</sequence>
<dbReference type="EMBL" id="WBPB01000072">
    <property type="protein sequence ID" value="KAB2491810.1"/>
    <property type="molecule type" value="Genomic_DNA"/>
</dbReference>
<feature type="coiled-coil region" evidence="1">
    <location>
        <begin position="91"/>
        <end position="118"/>
    </location>
</feature>
<dbReference type="EMBL" id="MUAU01000109">
    <property type="protein sequence ID" value="OOR72604.1"/>
    <property type="molecule type" value="Genomic_DNA"/>
</dbReference>
<reference evidence="3 4" key="1">
    <citation type="submission" date="2017-01" db="EMBL/GenBank/DDBJ databases">
        <title>Bacillus cereus isolates.</title>
        <authorList>
            <person name="Beno S.M."/>
        </authorList>
    </citation>
    <scope>NUCLEOTIDE SEQUENCE [LARGE SCALE GENOMIC DNA]</scope>
    <source>
        <strain evidence="3 4">FSL K6-1030</strain>
    </source>
</reference>
<evidence type="ECO:0000313" key="5">
    <source>
        <dbReference type="Proteomes" id="UP000477920"/>
    </source>
</evidence>
<accession>A0A9X5BXK2</accession>
<dbReference type="RefSeq" id="WP_017656400.1">
    <property type="nucleotide sequence ID" value="NZ_CP012483.1"/>
</dbReference>
<evidence type="ECO:0000256" key="1">
    <source>
        <dbReference type="SAM" id="Coils"/>
    </source>
</evidence>
<proteinExistence type="predicted"/>
<dbReference type="Proteomes" id="UP000190641">
    <property type="component" value="Unassembled WGS sequence"/>
</dbReference>
<evidence type="ECO:0000313" key="4">
    <source>
        <dbReference type="Proteomes" id="UP000190641"/>
    </source>
</evidence>
<evidence type="ECO:0000313" key="3">
    <source>
        <dbReference type="EMBL" id="OOR72604.1"/>
    </source>
</evidence>
<reference evidence="2 5" key="2">
    <citation type="submission" date="2019-10" db="EMBL/GenBank/DDBJ databases">
        <title>Bacillus from the desert of Cuatro Cinegas, Coahuila.</title>
        <authorList>
            <person name="Olmedo-Alvarez G."/>
            <person name="Saldana S."/>
            <person name="Barcelo D."/>
        </authorList>
    </citation>
    <scope>NUCLEOTIDE SEQUENCE [LARGE SCALE GENOMIC DNA]</scope>
    <source>
        <strain evidence="2 5">CH101a_3T</strain>
    </source>
</reference>
<dbReference type="InterPro" id="IPR051309">
    <property type="entry name" value="ABCF_ATPase"/>
</dbReference>
<dbReference type="Gene3D" id="3.40.50.300">
    <property type="entry name" value="P-loop containing nucleotide triphosphate hydrolases"/>
    <property type="match status" value="1"/>
</dbReference>
<dbReference type="PANTHER" id="PTHR42855:SF2">
    <property type="entry name" value="DRUG RESISTANCE ABC TRANSPORTER,ATP-BINDING PROTEIN"/>
    <property type="match status" value="1"/>
</dbReference>
<gene>
    <name evidence="3" type="ORF">BLX06_23780</name>
    <name evidence="2" type="ORF">F8158_23400</name>
</gene>
<keyword evidence="1" id="KW-0175">Coiled coil</keyword>
<organism evidence="3 4">
    <name type="scientific">Bacillus cereus</name>
    <dbReference type="NCBI Taxonomy" id="1396"/>
    <lineage>
        <taxon>Bacteria</taxon>
        <taxon>Bacillati</taxon>
        <taxon>Bacillota</taxon>
        <taxon>Bacilli</taxon>
        <taxon>Bacillales</taxon>
        <taxon>Bacillaceae</taxon>
        <taxon>Bacillus</taxon>
        <taxon>Bacillus cereus group</taxon>
    </lineage>
</organism>
<evidence type="ECO:0000313" key="2">
    <source>
        <dbReference type="EMBL" id="KAB2491810.1"/>
    </source>
</evidence>
<dbReference type="SUPFAM" id="SSF52540">
    <property type="entry name" value="P-loop containing nucleoside triphosphate hydrolases"/>
    <property type="match status" value="1"/>
</dbReference>
<name>A0A9X5BXK2_BACCE</name>
<comment type="caution">
    <text evidence="3">The sequence shown here is derived from an EMBL/GenBank/DDBJ whole genome shotgun (WGS) entry which is preliminary data.</text>
</comment>
<dbReference type="Proteomes" id="UP000477920">
    <property type="component" value="Unassembled WGS sequence"/>
</dbReference>
<protein>
    <submittedName>
        <fullName evidence="3">Macrolide transporter</fullName>
    </submittedName>
</protein>
<dbReference type="AlphaFoldDB" id="A0A9X5BXK2"/>
<dbReference type="PANTHER" id="PTHR42855">
    <property type="entry name" value="ABC TRANSPORTER ATP-BINDING SUBUNIT"/>
    <property type="match status" value="1"/>
</dbReference>